<feature type="transmembrane region" description="Helical" evidence="12">
    <location>
        <begin position="12"/>
        <end position="35"/>
    </location>
</feature>
<dbReference type="InterPro" id="IPR036097">
    <property type="entry name" value="HisK_dim/P_sf"/>
</dbReference>
<comment type="catalytic activity">
    <reaction evidence="1">
        <text>ATP + protein L-histidine = ADP + protein N-phospho-L-histidine.</text>
        <dbReference type="EC" id="2.7.13.3"/>
    </reaction>
</comment>
<dbReference type="Proteomes" id="UP001210865">
    <property type="component" value="Chromosome"/>
</dbReference>
<dbReference type="InterPro" id="IPR005467">
    <property type="entry name" value="His_kinase_dom"/>
</dbReference>
<feature type="domain" description="Histidine kinase" evidence="13">
    <location>
        <begin position="259"/>
        <end position="459"/>
    </location>
</feature>
<evidence type="ECO:0000313" key="15">
    <source>
        <dbReference type="EMBL" id="WBO23728.1"/>
    </source>
</evidence>
<reference evidence="15 16" key="1">
    <citation type="submission" date="2022-12" db="EMBL/GenBank/DDBJ databases">
        <title>Sphingomonas abieness sp. nov., an endophytic bacterium isolated from Abies koreana.</title>
        <authorList>
            <person name="Jiang L."/>
            <person name="Lee J."/>
        </authorList>
    </citation>
    <scope>NUCLEOTIDE SEQUENCE [LARGE SCALE GENOMIC DNA]</scope>
    <source>
        <strain evidence="16">PAMB 00755</strain>
    </source>
</reference>
<keyword evidence="4" id="KW-0597">Phosphoprotein</keyword>
<dbReference type="InterPro" id="IPR003594">
    <property type="entry name" value="HATPase_dom"/>
</dbReference>
<proteinExistence type="predicted"/>
<dbReference type="SMART" id="SM00387">
    <property type="entry name" value="HATPase_c"/>
    <property type="match status" value="1"/>
</dbReference>
<dbReference type="EMBL" id="CP115174">
    <property type="protein sequence ID" value="WBO23728.1"/>
    <property type="molecule type" value="Genomic_DNA"/>
</dbReference>
<dbReference type="Pfam" id="PF02518">
    <property type="entry name" value="HATPase_c"/>
    <property type="match status" value="1"/>
</dbReference>
<feature type="domain" description="HAMP" evidence="14">
    <location>
        <begin position="200"/>
        <end position="251"/>
    </location>
</feature>
<keyword evidence="5" id="KW-0808">Transferase</keyword>
<accession>A0ABY7NSV7</accession>
<evidence type="ECO:0000256" key="3">
    <source>
        <dbReference type="ARBA" id="ARBA00012438"/>
    </source>
</evidence>
<dbReference type="PANTHER" id="PTHR45436">
    <property type="entry name" value="SENSOR HISTIDINE KINASE YKOH"/>
    <property type="match status" value="1"/>
</dbReference>
<gene>
    <name evidence="15" type="ORF">PBT88_06290</name>
</gene>
<evidence type="ECO:0000256" key="4">
    <source>
        <dbReference type="ARBA" id="ARBA00022553"/>
    </source>
</evidence>
<evidence type="ECO:0000256" key="11">
    <source>
        <dbReference type="SAM" id="MobiDB-lite"/>
    </source>
</evidence>
<dbReference type="InterPro" id="IPR050428">
    <property type="entry name" value="TCS_sensor_his_kinase"/>
</dbReference>
<dbReference type="Gene3D" id="3.30.565.10">
    <property type="entry name" value="Histidine kinase-like ATPase, C-terminal domain"/>
    <property type="match status" value="1"/>
</dbReference>
<evidence type="ECO:0000313" key="16">
    <source>
        <dbReference type="Proteomes" id="UP001210865"/>
    </source>
</evidence>
<dbReference type="InterPro" id="IPR036890">
    <property type="entry name" value="HATPase_C_sf"/>
</dbReference>
<organism evidence="15 16">
    <name type="scientific">Sphingomonas abietis</name>
    <dbReference type="NCBI Taxonomy" id="3012344"/>
    <lineage>
        <taxon>Bacteria</taxon>
        <taxon>Pseudomonadati</taxon>
        <taxon>Pseudomonadota</taxon>
        <taxon>Alphaproteobacteria</taxon>
        <taxon>Sphingomonadales</taxon>
        <taxon>Sphingomonadaceae</taxon>
        <taxon>Sphingomonas</taxon>
    </lineage>
</organism>
<keyword evidence="8 12" id="KW-1133">Transmembrane helix</keyword>
<evidence type="ECO:0000256" key="1">
    <source>
        <dbReference type="ARBA" id="ARBA00000085"/>
    </source>
</evidence>
<evidence type="ECO:0000256" key="6">
    <source>
        <dbReference type="ARBA" id="ARBA00022692"/>
    </source>
</evidence>
<dbReference type="PANTHER" id="PTHR45436:SF5">
    <property type="entry name" value="SENSOR HISTIDINE KINASE TRCS"/>
    <property type="match status" value="1"/>
</dbReference>
<dbReference type="RefSeq" id="WP_270078359.1">
    <property type="nucleotide sequence ID" value="NZ_CP115174.1"/>
</dbReference>
<keyword evidence="10 12" id="KW-0472">Membrane</keyword>
<dbReference type="InterPro" id="IPR003660">
    <property type="entry name" value="HAMP_dom"/>
</dbReference>
<dbReference type="EC" id="2.7.13.3" evidence="3"/>
<evidence type="ECO:0000256" key="5">
    <source>
        <dbReference type="ARBA" id="ARBA00022679"/>
    </source>
</evidence>
<evidence type="ECO:0000259" key="14">
    <source>
        <dbReference type="PROSITE" id="PS50885"/>
    </source>
</evidence>
<keyword evidence="9" id="KW-0902">Two-component regulatory system</keyword>
<comment type="subcellular location">
    <subcellularLocation>
        <location evidence="2">Membrane</location>
    </subcellularLocation>
</comment>
<keyword evidence="6 12" id="KW-0812">Transmembrane</keyword>
<evidence type="ECO:0000256" key="8">
    <source>
        <dbReference type="ARBA" id="ARBA00022989"/>
    </source>
</evidence>
<dbReference type="GO" id="GO:0016301">
    <property type="term" value="F:kinase activity"/>
    <property type="evidence" value="ECO:0007669"/>
    <property type="project" value="UniProtKB-KW"/>
</dbReference>
<feature type="region of interest" description="Disordered" evidence="11">
    <location>
        <begin position="460"/>
        <end position="480"/>
    </location>
</feature>
<dbReference type="PROSITE" id="PS50109">
    <property type="entry name" value="HIS_KIN"/>
    <property type="match status" value="1"/>
</dbReference>
<evidence type="ECO:0000256" key="10">
    <source>
        <dbReference type="ARBA" id="ARBA00023136"/>
    </source>
</evidence>
<evidence type="ECO:0000256" key="12">
    <source>
        <dbReference type="SAM" id="Phobius"/>
    </source>
</evidence>
<keyword evidence="16" id="KW-1185">Reference proteome</keyword>
<evidence type="ECO:0000256" key="9">
    <source>
        <dbReference type="ARBA" id="ARBA00023012"/>
    </source>
</evidence>
<evidence type="ECO:0000256" key="2">
    <source>
        <dbReference type="ARBA" id="ARBA00004370"/>
    </source>
</evidence>
<name>A0ABY7NSV7_9SPHN</name>
<protein>
    <recommendedName>
        <fullName evidence="3">histidine kinase</fullName>
        <ecNumber evidence="3">2.7.13.3</ecNumber>
    </recommendedName>
</protein>
<keyword evidence="7 15" id="KW-0418">Kinase</keyword>
<dbReference type="PROSITE" id="PS50885">
    <property type="entry name" value="HAMP"/>
    <property type="match status" value="1"/>
</dbReference>
<feature type="transmembrane region" description="Helical" evidence="12">
    <location>
        <begin position="180"/>
        <end position="199"/>
    </location>
</feature>
<evidence type="ECO:0000256" key="7">
    <source>
        <dbReference type="ARBA" id="ARBA00022777"/>
    </source>
</evidence>
<dbReference type="SUPFAM" id="SSF55874">
    <property type="entry name" value="ATPase domain of HSP90 chaperone/DNA topoisomerase II/histidine kinase"/>
    <property type="match status" value="1"/>
</dbReference>
<evidence type="ECO:0000259" key="13">
    <source>
        <dbReference type="PROSITE" id="PS50109"/>
    </source>
</evidence>
<dbReference type="Gene3D" id="1.10.287.130">
    <property type="match status" value="1"/>
</dbReference>
<dbReference type="PRINTS" id="PR00344">
    <property type="entry name" value="BCTRLSENSOR"/>
</dbReference>
<sequence length="480" mass="52065">MRLLPKSLTGRLLVTAGVAIAVALVFAALTIGHVLERFVMHGLDDRLDAQIAVVARSARPDGTIDPALATDLPPYDRAGSGWAWQIITPTRTLRSASLGPADLPLPPGWDQPPRWDWAAHHHRHEGAPTRPRPLDGIDQSGQPVHYRILTLQTAAGPIDIVAAGPRDIVERPWRAAMTPLLVSLLLLGAFLALALLLQLRIGLRPLSRLTALLGEVREGRLSHVDVDEPTELLPLVEELNALIATNAQALARARGHVANLAHGLKTPLATLRLDLDHPQIDPEGRLAEQVMRMEGQIRHHLGRARAAEPGAAASTTVALRACVDDLAQAMGRIHADRAIVPQIDIAASVAIRCDPQDLDELLGNLLDNAWRWAHATVQIVADEEDRQVHIVIADDGPGMSDQEIGEALIRGRRLDERASGHGFGLSISRELVELHGGSLDLARSDLGGLEVRIRLPRIRDKAPAMRDEPDRASRDGPTRP</sequence>
<dbReference type="InterPro" id="IPR004358">
    <property type="entry name" value="Sig_transdc_His_kin-like_C"/>
</dbReference>
<dbReference type="SUPFAM" id="SSF47384">
    <property type="entry name" value="Homodimeric domain of signal transducing histidine kinase"/>
    <property type="match status" value="1"/>
</dbReference>